<sequence length="965" mass="109448">MSNDNSTGKENEERRVGGEEEGGGGGGLQDNEHPGEGFCENLPTPATFTQLAILLNLEEFPIIPDDELHLENRVTRWLHRHRRGFYYMGNLHPNAPAYKSMLIQARGRPKKLYVKKCISSVEWDWKRPAREFDGWETRGSGYRKVRGYIPPELRISTLKDRMTQYELPLERYFPKLYAYEFLCAPGEPLHEADQVALYYKHYNGRSLRNLLEVHSHPNCRQPLDEAFIWWVLLEMSKAVVTLQTGLNGRQIIAFRTTYHMPPGMPFRYSPPPDVELGPPREYGEDVKLQRRVKEWPVIVHRNITLDNIYLHFPEEGDRPGTYPPAFPDVVLCNFSEANTTFDRRDRWKISRGLMAQAANQGKGEDEPFVGRRPRAAEDRYALGVVLRRLVSFLDGVKDTGTLDYDVDEYPMWKYCDIPEEDGRVPGLSCYYSKELLDALQQFEWRRLADTPEGAGADADKAEQHRRRHLEALFQKYPAGWPQLFPEKNIRQEQGVLSVRSLHILAQRSWVYIWEKYGFWSRPTWRDLHAVPGFGTTIQNIRAPLDFELVPWSPQSRSREAALAEIRIEMSHHLGRYRPTWLRWRPPLDVSRIPGEFRRMYGPPFQCRGRQPRCGHARRDRGESGGYDDCDCGCDQDCTCGCKPADGQRTPTPPPRLRIAEDTDSDQHSELFPCKRSWLDEPRGTPTSSVNLERLLDHAVPAGSSARLRIERFWMDTPEYQEAMAGIRPNERELASSPIAARANAAGEVLAGAIPAGPGRDENTGSVDEDTGSVDEDTGPVDEDTGPVDEDVDLFADLTVADLEFQDADDIHGSTPSAKERQSKMLIGRLLKGSREPLFRFPRLSPDYSGYNGPDTPFKKGMKEAEWDGEYGLEGRSAVGPGGIKAVLDRQKIQDINARGRSRSPTPFQISTWLQRQLAQQAARSPRPAEQTSSFAAGVVEATNDSVAVTASPAPSNKKARTPPPK</sequence>
<feature type="region of interest" description="Disordered" evidence="1">
    <location>
        <begin position="753"/>
        <end position="787"/>
    </location>
</feature>
<dbReference type="EMBL" id="MU865062">
    <property type="protein sequence ID" value="KAK4458614.1"/>
    <property type="molecule type" value="Genomic_DNA"/>
</dbReference>
<dbReference type="AlphaFoldDB" id="A0AAV9HC37"/>
<gene>
    <name evidence="2" type="ORF">QBC42DRAFT_290356</name>
</gene>
<feature type="compositionally biased region" description="Acidic residues" evidence="1">
    <location>
        <begin position="766"/>
        <end position="787"/>
    </location>
</feature>
<reference evidence="2" key="1">
    <citation type="journal article" date="2023" name="Mol. Phylogenet. Evol.">
        <title>Genome-scale phylogeny and comparative genomics of the fungal order Sordariales.</title>
        <authorList>
            <person name="Hensen N."/>
            <person name="Bonometti L."/>
            <person name="Westerberg I."/>
            <person name="Brannstrom I.O."/>
            <person name="Guillou S."/>
            <person name="Cros-Aarteil S."/>
            <person name="Calhoun S."/>
            <person name="Haridas S."/>
            <person name="Kuo A."/>
            <person name="Mondo S."/>
            <person name="Pangilinan J."/>
            <person name="Riley R."/>
            <person name="LaButti K."/>
            <person name="Andreopoulos B."/>
            <person name="Lipzen A."/>
            <person name="Chen C."/>
            <person name="Yan M."/>
            <person name="Daum C."/>
            <person name="Ng V."/>
            <person name="Clum A."/>
            <person name="Steindorff A."/>
            <person name="Ohm R.A."/>
            <person name="Martin F."/>
            <person name="Silar P."/>
            <person name="Natvig D.O."/>
            <person name="Lalanne C."/>
            <person name="Gautier V."/>
            <person name="Ament-Velasquez S.L."/>
            <person name="Kruys A."/>
            <person name="Hutchinson M.I."/>
            <person name="Powell A.J."/>
            <person name="Barry K."/>
            <person name="Miller A.N."/>
            <person name="Grigoriev I.V."/>
            <person name="Debuchy R."/>
            <person name="Gladieux P."/>
            <person name="Hiltunen Thoren M."/>
            <person name="Johannesson H."/>
        </authorList>
    </citation>
    <scope>NUCLEOTIDE SEQUENCE</scope>
    <source>
        <strain evidence="2">PSN324</strain>
    </source>
</reference>
<dbReference type="InterPro" id="IPR011009">
    <property type="entry name" value="Kinase-like_dom_sf"/>
</dbReference>
<reference evidence="2" key="2">
    <citation type="submission" date="2023-06" db="EMBL/GenBank/DDBJ databases">
        <authorList>
            <consortium name="Lawrence Berkeley National Laboratory"/>
            <person name="Mondo S.J."/>
            <person name="Hensen N."/>
            <person name="Bonometti L."/>
            <person name="Westerberg I."/>
            <person name="Brannstrom I.O."/>
            <person name="Guillou S."/>
            <person name="Cros-Aarteil S."/>
            <person name="Calhoun S."/>
            <person name="Haridas S."/>
            <person name="Kuo A."/>
            <person name="Pangilinan J."/>
            <person name="Riley R."/>
            <person name="Labutti K."/>
            <person name="Andreopoulos B."/>
            <person name="Lipzen A."/>
            <person name="Chen C."/>
            <person name="Yanf M."/>
            <person name="Daum C."/>
            <person name="Ng V."/>
            <person name="Clum A."/>
            <person name="Steindorff A."/>
            <person name="Ohm R."/>
            <person name="Martin F."/>
            <person name="Silar P."/>
            <person name="Natvig D."/>
            <person name="Lalanne C."/>
            <person name="Gautier V."/>
            <person name="Ament-Velasquez S.L."/>
            <person name="Kruys A."/>
            <person name="Hutchinson M.I."/>
            <person name="Powell A.J."/>
            <person name="Barry K."/>
            <person name="Miller A.N."/>
            <person name="Grigoriev I.V."/>
            <person name="Debuchy R."/>
            <person name="Gladieux P."/>
            <person name="Thoren M.H."/>
            <person name="Johannesson H."/>
        </authorList>
    </citation>
    <scope>NUCLEOTIDE SEQUENCE</scope>
    <source>
        <strain evidence="2">PSN324</strain>
    </source>
</reference>
<feature type="compositionally biased region" description="Low complexity" evidence="1">
    <location>
        <begin position="918"/>
        <end position="928"/>
    </location>
</feature>
<dbReference type="SUPFAM" id="SSF56112">
    <property type="entry name" value="Protein kinase-like (PK-like)"/>
    <property type="match status" value="1"/>
</dbReference>
<comment type="caution">
    <text evidence="2">The sequence shown here is derived from an EMBL/GenBank/DDBJ whole genome shotgun (WGS) entry which is preliminary data.</text>
</comment>
<protein>
    <recommendedName>
        <fullName evidence="4">Protein kinase domain-containing protein</fullName>
    </recommendedName>
</protein>
<evidence type="ECO:0000256" key="1">
    <source>
        <dbReference type="SAM" id="MobiDB-lite"/>
    </source>
</evidence>
<feature type="region of interest" description="Disordered" evidence="1">
    <location>
        <begin position="945"/>
        <end position="965"/>
    </location>
</feature>
<evidence type="ECO:0000313" key="3">
    <source>
        <dbReference type="Proteomes" id="UP001321749"/>
    </source>
</evidence>
<evidence type="ECO:0008006" key="4">
    <source>
        <dbReference type="Google" id="ProtNLM"/>
    </source>
</evidence>
<accession>A0AAV9HC37</accession>
<keyword evidence="3" id="KW-1185">Reference proteome</keyword>
<dbReference type="Proteomes" id="UP001321749">
    <property type="component" value="Unassembled WGS sequence"/>
</dbReference>
<feature type="compositionally biased region" description="Basic and acidic residues" evidence="1">
    <location>
        <begin position="7"/>
        <end position="18"/>
    </location>
</feature>
<feature type="region of interest" description="Disordered" evidence="1">
    <location>
        <begin position="1"/>
        <end position="41"/>
    </location>
</feature>
<proteinExistence type="predicted"/>
<feature type="region of interest" description="Disordered" evidence="1">
    <location>
        <begin position="918"/>
        <end position="937"/>
    </location>
</feature>
<organism evidence="2 3">
    <name type="scientific">Cladorrhinum samala</name>
    <dbReference type="NCBI Taxonomy" id="585594"/>
    <lineage>
        <taxon>Eukaryota</taxon>
        <taxon>Fungi</taxon>
        <taxon>Dikarya</taxon>
        <taxon>Ascomycota</taxon>
        <taxon>Pezizomycotina</taxon>
        <taxon>Sordariomycetes</taxon>
        <taxon>Sordariomycetidae</taxon>
        <taxon>Sordariales</taxon>
        <taxon>Podosporaceae</taxon>
        <taxon>Cladorrhinum</taxon>
    </lineage>
</organism>
<evidence type="ECO:0000313" key="2">
    <source>
        <dbReference type="EMBL" id="KAK4458614.1"/>
    </source>
</evidence>
<feature type="compositionally biased region" description="Polar residues" evidence="1">
    <location>
        <begin position="945"/>
        <end position="954"/>
    </location>
</feature>
<name>A0AAV9HC37_9PEZI</name>